<dbReference type="PANTHER" id="PTHR30290">
    <property type="entry name" value="PERIPLASMIC BINDING COMPONENT OF ABC TRANSPORTER"/>
    <property type="match status" value="1"/>
</dbReference>
<dbReference type="PROSITE" id="PS51318">
    <property type="entry name" value="TAT"/>
    <property type="match status" value="1"/>
</dbReference>
<evidence type="ECO:0000256" key="1">
    <source>
        <dbReference type="ARBA" id="ARBA00004418"/>
    </source>
</evidence>
<evidence type="ECO:0000256" key="4">
    <source>
        <dbReference type="ARBA" id="ARBA00022729"/>
    </source>
</evidence>
<sequence length="524" mass="57297">MPTRVLKRGSQMTDVLKLSRRGFMAATSVLIAGSTLGAVSAQTARKTLRIAAGEADGPKGTLDPAFSAVDPDSARVSLVYERLVIQDDTFTPQPQLALSWESNETADVWTFKLRQDVKFQDGEPFTARHVVYTFRRLLDPATGSPGTPSLSAIDGDKVEAVDDYTVRFTLKTPVVEFPSYLVNRFTYIVKEGQPTDQLRTAGIGTGPFKVEHYVPGEEPAIFVKNDTYWRPGLPKVDAVELRSIPDPSARIAAIAAGQVHVVWDLPRIGLETLESNPDVHLIEVRAPFVMTLSFWTDTKPFDDVRVRQALKAVVDREAVLKLVAGGHGTVAADNPVAPWIQYGLDEPAPKRDVARAKQLLAEAGYPDGIDLELFTSGATPGFVELATLYQGLAAEAGIRVKVTRTPDSEYWSNIWLKKPFISSSWSGRDADAALSVPYLSDADWNETHWKNPEFDGLIHEARRTVDAAKRAELYQKAQKLLQEDGGVIIPVFVNSVAAASAGVSGVKLYPQGHQKDFSEVDIGA</sequence>
<dbReference type="InterPro" id="IPR000914">
    <property type="entry name" value="SBP_5_dom"/>
</dbReference>
<comment type="similarity">
    <text evidence="2">Belongs to the bacterial solute-binding protein 5 family.</text>
</comment>
<evidence type="ECO:0000256" key="2">
    <source>
        <dbReference type="ARBA" id="ARBA00005695"/>
    </source>
</evidence>
<dbReference type="Pfam" id="PF00496">
    <property type="entry name" value="SBP_bac_5"/>
    <property type="match status" value="1"/>
</dbReference>
<organism evidence="6 7">
    <name type="scientific">Pleomorphomonas carboxyditropha</name>
    <dbReference type="NCBI Taxonomy" id="2023338"/>
    <lineage>
        <taxon>Bacteria</taxon>
        <taxon>Pseudomonadati</taxon>
        <taxon>Pseudomonadota</taxon>
        <taxon>Alphaproteobacteria</taxon>
        <taxon>Hyphomicrobiales</taxon>
        <taxon>Pleomorphomonadaceae</taxon>
        <taxon>Pleomorphomonas</taxon>
    </lineage>
</organism>
<dbReference type="InterPro" id="IPR039424">
    <property type="entry name" value="SBP_5"/>
</dbReference>
<feature type="domain" description="Solute-binding protein family 5" evidence="5">
    <location>
        <begin position="91"/>
        <end position="436"/>
    </location>
</feature>
<name>A0A2G9WZB3_9HYPH</name>
<keyword evidence="7" id="KW-1185">Reference proteome</keyword>
<dbReference type="CDD" id="cd08503">
    <property type="entry name" value="PBP2_NikA_DppA_OppA_like_17"/>
    <property type="match status" value="1"/>
</dbReference>
<evidence type="ECO:0000259" key="5">
    <source>
        <dbReference type="Pfam" id="PF00496"/>
    </source>
</evidence>
<accession>A0A2G9WZB3</accession>
<dbReference type="SUPFAM" id="SSF53850">
    <property type="entry name" value="Periplasmic binding protein-like II"/>
    <property type="match status" value="1"/>
</dbReference>
<dbReference type="GO" id="GO:1904680">
    <property type="term" value="F:peptide transmembrane transporter activity"/>
    <property type="evidence" value="ECO:0007669"/>
    <property type="project" value="TreeGrafter"/>
</dbReference>
<evidence type="ECO:0000256" key="3">
    <source>
        <dbReference type="ARBA" id="ARBA00022448"/>
    </source>
</evidence>
<dbReference type="Gene3D" id="3.10.105.10">
    <property type="entry name" value="Dipeptide-binding Protein, Domain 3"/>
    <property type="match status" value="1"/>
</dbReference>
<evidence type="ECO:0000313" key="6">
    <source>
        <dbReference type="EMBL" id="PIP00046.1"/>
    </source>
</evidence>
<keyword evidence="4" id="KW-0732">Signal</keyword>
<comment type="caution">
    <text evidence="6">The sequence shown here is derived from an EMBL/GenBank/DDBJ whole genome shotgun (WGS) entry which is preliminary data.</text>
</comment>
<dbReference type="OrthoDB" id="9803988at2"/>
<evidence type="ECO:0000313" key="7">
    <source>
        <dbReference type="Proteomes" id="UP000231070"/>
    </source>
</evidence>
<dbReference type="Gene3D" id="3.40.190.10">
    <property type="entry name" value="Periplasmic binding protein-like II"/>
    <property type="match status" value="1"/>
</dbReference>
<comment type="subcellular location">
    <subcellularLocation>
        <location evidence="1">Periplasm</location>
    </subcellularLocation>
</comment>
<keyword evidence="3" id="KW-0813">Transport</keyword>
<dbReference type="EMBL" id="NQVN01000002">
    <property type="protein sequence ID" value="PIP00046.1"/>
    <property type="molecule type" value="Genomic_DNA"/>
</dbReference>
<dbReference type="InterPro" id="IPR030678">
    <property type="entry name" value="Peptide/Ni-bd"/>
</dbReference>
<dbReference type="GO" id="GO:0030288">
    <property type="term" value="C:outer membrane-bounded periplasmic space"/>
    <property type="evidence" value="ECO:0007669"/>
    <property type="project" value="UniProtKB-ARBA"/>
</dbReference>
<gene>
    <name evidence="6" type="ORF">CJ014_04690</name>
</gene>
<dbReference type="GO" id="GO:0015833">
    <property type="term" value="P:peptide transport"/>
    <property type="evidence" value="ECO:0007669"/>
    <property type="project" value="TreeGrafter"/>
</dbReference>
<dbReference type="Gene3D" id="3.90.76.10">
    <property type="entry name" value="Dipeptide-binding Protein, Domain 1"/>
    <property type="match status" value="1"/>
</dbReference>
<protein>
    <recommendedName>
        <fullName evidence="5">Solute-binding protein family 5 domain-containing protein</fullName>
    </recommendedName>
</protein>
<dbReference type="InterPro" id="IPR006311">
    <property type="entry name" value="TAT_signal"/>
</dbReference>
<proteinExistence type="inferred from homology"/>
<dbReference type="PIRSF" id="PIRSF002741">
    <property type="entry name" value="MppA"/>
    <property type="match status" value="1"/>
</dbReference>
<dbReference type="Proteomes" id="UP000231070">
    <property type="component" value="Unassembled WGS sequence"/>
</dbReference>
<dbReference type="GO" id="GO:0043190">
    <property type="term" value="C:ATP-binding cassette (ABC) transporter complex"/>
    <property type="evidence" value="ECO:0007669"/>
    <property type="project" value="InterPro"/>
</dbReference>
<dbReference type="AlphaFoldDB" id="A0A2G9WZB3"/>
<reference evidence="6 7" key="1">
    <citation type="submission" date="2017-08" db="EMBL/GenBank/DDBJ databases">
        <title>Pleomorphomonas carboxidotrophicus sp. nov., a new mesophilic hydrogenogenic carboxidotroph.</title>
        <authorList>
            <person name="Esquivel-Elizondo S."/>
            <person name="Krajmalnik-Brown R."/>
            <person name="Maldonado J."/>
        </authorList>
    </citation>
    <scope>NUCLEOTIDE SEQUENCE [LARGE SCALE GENOMIC DNA]</scope>
    <source>
        <strain evidence="6 7">SVCO-16</strain>
    </source>
</reference>
<dbReference type="PANTHER" id="PTHR30290:SF10">
    <property type="entry name" value="PERIPLASMIC OLIGOPEPTIDE-BINDING PROTEIN-RELATED"/>
    <property type="match status" value="1"/>
</dbReference>